<sequence>MSETRKATLNKLVDSTPKDNKPMTFELSELRKDDDEENTQYDPEIIKYLQDFMGSDGKRMSASTTPSMSMVMNNMWTQEDLMRDEEHENEDVALHLPEQAFDKQQKPNATKDDKKNSTDEKANDSNKKDALAQMKEGTTL</sequence>
<evidence type="ECO:0000256" key="1">
    <source>
        <dbReference type="SAM" id="MobiDB-lite"/>
    </source>
</evidence>
<dbReference type="Proteomes" id="UP000023152">
    <property type="component" value="Unassembled WGS sequence"/>
</dbReference>
<feature type="non-terminal residue" evidence="2">
    <location>
        <position position="140"/>
    </location>
</feature>
<feature type="compositionally biased region" description="Basic and acidic residues" evidence="1">
    <location>
        <begin position="100"/>
        <end position="130"/>
    </location>
</feature>
<accession>X6P349</accession>
<comment type="caution">
    <text evidence="2">The sequence shown here is derived from an EMBL/GenBank/DDBJ whole genome shotgun (WGS) entry which is preliminary data.</text>
</comment>
<evidence type="ECO:0000313" key="2">
    <source>
        <dbReference type="EMBL" id="ETO32651.1"/>
    </source>
</evidence>
<dbReference type="AlphaFoldDB" id="X6P349"/>
<feature type="region of interest" description="Disordered" evidence="1">
    <location>
        <begin position="97"/>
        <end position="140"/>
    </location>
</feature>
<reference evidence="2 3" key="1">
    <citation type="journal article" date="2013" name="Curr. Biol.">
        <title>The Genome of the Foraminiferan Reticulomyxa filosa.</title>
        <authorList>
            <person name="Glockner G."/>
            <person name="Hulsmann N."/>
            <person name="Schleicher M."/>
            <person name="Noegel A.A."/>
            <person name="Eichinger L."/>
            <person name="Gallinger C."/>
            <person name="Pawlowski J."/>
            <person name="Sierra R."/>
            <person name="Euteneuer U."/>
            <person name="Pillet L."/>
            <person name="Moustafa A."/>
            <person name="Platzer M."/>
            <person name="Groth M."/>
            <person name="Szafranski K."/>
            <person name="Schliwa M."/>
        </authorList>
    </citation>
    <scope>NUCLEOTIDE SEQUENCE [LARGE SCALE GENOMIC DNA]</scope>
</reference>
<keyword evidence="3" id="KW-1185">Reference proteome</keyword>
<dbReference type="EMBL" id="ASPP01004032">
    <property type="protein sequence ID" value="ETO32651.1"/>
    <property type="molecule type" value="Genomic_DNA"/>
</dbReference>
<organism evidence="2 3">
    <name type="scientific">Reticulomyxa filosa</name>
    <dbReference type="NCBI Taxonomy" id="46433"/>
    <lineage>
        <taxon>Eukaryota</taxon>
        <taxon>Sar</taxon>
        <taxon>Rhizaria</taxon>
        <taxon>Retaria</taxon>
        <taxon>Foraminifera</taxon>
        <taxon>Monothalamids</taxon>
        <taxon>Reticulomyxidae</taxon>
        <taxon>Reticulomyxa</taxon>
    </lineage>
</organism>
<name>X6P349_RETFI</name>
<protein>
    <submittedName>
        <fullName evidence="2">Bromodomain adjacent to zinc finger domain protein</fullName>
    </submittedName>
</protein>
<proteinExistence type="predicted"/>
<feature type="region of interest" description="Disordered" evidence="1">
    <location>
        <begin position="1"/>
        <end position="39"/>
    </location>
</feature>
<gene>
    <name evidence="2" type="ORF">RFI_04466</name>
</gene>
<evidence type="ECO:0000313" key="3">
    <source>
        <dbReference type="Proteomes" id="UP000023152"/>
    </source>
</evidence>